<dbReference type="PANTHER" id="PTHR43677:SF4">
    <property type="entry name" value="QUINONE OXIDOREDUCTASE-LIKE PROTEIN 2"/>
    <property type="match status" value="1"/>
</dbReference>
<comment type="caution">
    <text evidence="2">The sequence shown here is derived from an EMBL/GenBank/DDBJ whole genome shotgun (WGS) entry which is preliminary data.</text>
</comment>
<name>A0ABS6VQL2_9GAMM</name>
<evidence type="ECO:0000313" key="3">
    <source>
        <dbReference type="Proteomes" id="UP001166291"/>
    </source>
</evidence>
<evidence type="ECO:0000313" key="2">
    <source>
        <dbReference type="EMBL" id="MBW2940001.1"/>
    </source>
</evidence>
<dbReference type="InterPro" id="IPR051397">
    <property type="entry name" value="Zn-ADH-like_protein"/>
</dbReference>
<dbReference type="PANTHER" id="PTHR43677">
    <property type="entry name" value="SHORT-CHAIN DEHYDROGENASE/REDUCTASE"/>
    <property type="match status" value="1"/>
</dbReference>
<keyword evidence="3" id="KW-1185">Reference proteome</keyword>
<organism evidence="2 3">
    <name type="scientific">Zhongshania aquimaris</name>
    <dbReference type="NCBI Taxonomy" id="2857107"/>
    <lineage>
        <taxon>Bacteria</taxon>
        <taxon>Pseudomonadati</taxon>
        <taxon>Pseudomonadota</taxon>
        <taxon>Gammaproteobacteria</taxon>
        <taxon>Cellvibrionales</taxon>
        <taxon>Spongiibacteraceae</taxon>
        <taxon>Zhongshania</taxon>
    </lineage>
</organism>
<accession>A0ABS6VQL2</accession>
<dbReference type="InterPro" id="IPR013154">
    <property type="entry name" value="ADH-like_N"/>
</dbReference>
<dbReference type="CDD" id="cd08241">
    <property type="entry name" value="QOR1"/>
    <property type="match status" value="1"/>
</dbReference>
<dbReference type="Pfam" id="PF00107">
    <property type="entry name" value="ADH_zinc_N"/>
    <property type="match status" value="1"/>
</dbReference>
<dbReference type="EMBL" id="JAHWDQ010000001">
    <property type="protein sequence ID" value="MBW2940001.1"/>
    <property type="molecule type" value="Genomic_DNA"/>
</dbReference>
<reference evidence="2" key="1">
    <citation type="submission" date="2021-07" db="EMBL/GenBank/DDBJ databases">
        <title>Zhongshania sp. CAU 1632 isolated from seawater.</title>
        <authorList>
            <person name="Kim W."/>
        </authorList>
    </citation>
    <scope>NUCLEOTIDE SEQUENCE</scope>
    <source>
        <strain evidence="2">CAU 1632</strain>
    </source>
</reference>
<sequence length="325" mass="34808">MKAIICKHYAPIQELVYQDIPDPIPEANEVVVAVKAAGVNFPDALIVQGLYQDKPALPFTPGLEFAGEILSCGKDVTRLTAGTRVLGFSAGYGAYAEQVKCHATSVVAIPDDMPFVDAANLVCAHGTAQHALRQRANIQPGETLVVLGAAGGTGIAAVQIGKAIGARVIAVCSSAEKLEIAKANGADELVNYSEQDLKAELKRITQGKGVDVVFDPVGGDAFNICSRCMARNGRLLVIGFASGEIPKLPVNLTLVKEYSLIGVFWGSFTQHEPQVFANNLKELFQWYRNRQIKVITDAELPLAEAVDALQMMVERKVKGKVVLLP</sequence>
<dbReference type="Pfam" id="PF08240">
    <property type="entry name" value="ADH_N"/>
    <property type="match status" value="1"/>
</dbReference>
<protein>
    <submittedName>
        <fullName evidence="2">NADPH:quinone oxidoreductase family protein</fullName>
    </submittedName>
</protein>
<dbReference type="RefSeq" id="WP_219042230.1">
    <property type="nucleotide sequence ID" value="NZ_JAHWDQ010000001.1"/>
</dbReference>
<gene>
    <name evidence="2" type="ORF">KXJ70_04405</name>
</gene>
<feature type="domain" description="Enoyl reductase (ER)" evidence="1">
    <location>
        <begin position="10"/>
        <end position="323"/>
    </location>
</feature>
<dbReference type="Proteomes" id="UP001166291">
    <property type="component" value="Unassembled WGS sequence"/>
</dbReference>
<dbReference type="InterPro" id="IPR013149">
    <property type="entry name" value="ADH-like_C"/>
</dbReference>
<dbReference type="InterPro" id="IPR020843">
    <property type="entry name" value="ER"/>
</dbReference>
<evidence type="ECO:0000259" key="1">
    <source>
        <dbReference type="SMART" id="SM00829"/>
    </source>
</evidence>
<proteinExistence type="predicted"/>
<dbReference type="SMART" id="SM00829">
    <property type="entry name" value="PKS_ER"/>
    <property type="match status" value="1"/>
</dbReference>